<feature type="region of interest" description="Disordered" evidence="1">
    <location>
        <begin position="47"/>
        <end position="83"/>
    </location>
</feature>
<comment type="caution">
    <text evidence="2">The sequence shown here is derived from an EMBL/GenBank/DDBJ whole genome shotgun (WGS) entry which is preliminary data.</text>
</comment>
<feature type="non-terminal residue" evidence="2">
    <location>
        <position position="1"/>
    </location>
</feature>
<sequence>ILNIIYKFTSETFQSEETPGDKLVTSFDEAGGNQVLLSTNCINPQTNITTSGSRSQADNLNFNYDNNKPSTSTEPGSSNATDEQQIDLTKYIPEEEINRLSDYERLSIENKIRLYLHCKSQGLHFQLNLPGIQMKAFQKSTQKATPSKPSSSKPLIDVTNSCLRRSERARVQVLASGTAQSSSDSDQSNSPRRKKRTRHSGGHSSRQDTNNEDEKALIRDMIGDESIPNYDVRNILQGKRGLERALHQLNTKGSVFGSDLKDVIDELVTHLFSLIRKGFNIPAEMKVGMAVSFVATFPKMCQALVSPDDKPWTWLFSREENCGKLANCVTSKQRQASHPKPRGGGLERRKNPAKPVQVERQALTLQDLNLSNEVKYLRVLLDNDRTRDTIERVAKETFEERRTIIKRQTVPLRVLLEAFPFLTFFRGAMIDFEFDLIYPGKGEGFLQKFHLLVPKLLKVAELDEKKYPPEVFRNFCDNDLNACLILAHFLPKPKKTYNYESNMNPLPDISDFFHVVPVGSNIQHEIQRRCIERNHPVQPYLLCLGHPRCLGKITLVWGDRESTDLPVGTAPLKAVDFLMKSFHVMQVPYYLGWKNFFRFISYHFNQINPDNKRLSVFTAQYMELNAIET</sequence>
<accession>A0AAE1HBX5</accession>
<proteinExistence type="predicted"/>
<feature type="compositionally biased region" description="Low complexity" evidence="1">
    <location>
        <begin position="180"/>
        <end position="190"/>
    </location>
</feature>
<feature type="region of interest" description="Disordered" evidence="1">
    <location>
        <begin position="173"/>
        <end position="213"/>
    </location>
</feature>
<keyword evidence="3" id="KW-1185">Reference proteome</keyword>
<keyword evidence="2" id="KW-0675">Receptor</keyword>
<reference evidence="2" key="2">
    <citation type="journal article" date="2023" name="BMC Genomics">
        <title>Pest status, molecular evolution, and epigenetic factors derived from the genome assembly of Frankliniella fusca, a thysanopteran phytovirus vector.</title>
        <authorList>
            <person name="Catto M.A."/>
            <person name="Labadie P.E."/>
            <person name="Jacobson A.L."/>
            <person name="Kennedy G.G."/>
            <person name="Srinivasan R."/>
            <person name="Hunt B.G."/>
        </authorList>
    </citation>
    <scope>NUCLEOTIDE SEQUENCE</scope>
    <source>
        <strain evidence="2">PL_HMW_Pooled</strain>
    </source>
</reference>
<gene>
    <name evidence="2" type="ORF">KUF71_007814</name>
</gene>
<organism evidence="2 3">
    <name type="scientific">Frankliniella fusca</name>
    <dbReference type="NCBI Taxonomy" id="407009"/>
    <lineage>
        <taxon>Eukaryota</taxon>
        <taxon>Metazoa</taxon>
        <taxon>Ecdysozoa</taxon>
        <taxon>Arthropoda</taxon>
        <taxon>Hexapoda</taxon>
        <taxon>Insecta</taxon>
        <taxon>Pterygota</taxon>
        <taxon>Neoptera</taxon>
        <taxon>Paraneoptera</taxon>
        <taxon>Thysanoptera</taxon>
        <taxon>Terebrantia</taxon>
        <taxon>Thripoidea</taxon>
        <taxon>Thripidae</taxon>
        <taxon>Frankliniella</taxon>
    </lineage>
</organism>
<evidence type="ECO:0000313" key="3">
    <source>
        <dbReference type="Proteomes" id="UP001219518"/>
    </source>
</evidence>
<reference evidence="2" key="1">
    <citation type="submission" date="2021-07" db="EMBL/GenBank/DDBJ databases">
        <authorList>
            <person name="Catto M.A."/>
            <person name="Jacobson A."/>
            <person name="Kennedy G."/>
            <person name="Labadie P."/>
            <person name="Hunt B.G."/>
            <person name="Srinivasan R."/>
        </authorList>
    </citation>
    <scope>NUCLEOTIDE SEQUENCE</scope>
    <source>
        <strain evidence="2">PL_HMW_Pooled</strain>
        <tissue evidence="2">Head</tissue>
    </source>
</reference>
<dbReference type="AlphaFoldDB" id="A0AAE1HBX5"/>
<protein>
    <submittedName>
        <fullName evidence="2">Heat-stable enterotoxin receptor</fullName>
    </submittedName>
</protein>
<name>A0AAE1HBX5_9NEOP</name>
<feature type="compositionally biased region" description="Low complexity" evidence="1">
    <location>
        <begin position="139"/>
        <end position="154"/>
    </location>
</feature>
<feature type="compositionally biased region" description="Basic residues" evidence="1">
    <location>
        <begin position="191"/>
        <end position="201"/>
    </location>
</feature>
<dbReference type="Proteomes" id="UP001219518">
    <property type="component" value="Unassembled WGS sequence"/>
</dbReference>
<dbReference type="EMBL" id="JAHWGI010000959">
    <property type="protein sequence ID" value="KAK3918567.1"/>
    <property type="molecule type" value="Genomic_DNA"/>
</dbReference>
<evidence type="ECO:0000313" key="2">
    <source>
        <dbReference type="EMBL" id="KAK3918567.1"/>
    </source>
</evidence>
<feature type="region of interest" description="Disordered" evidence="1">
    <location>
        <begin position="138"/>
        <end position="157"/>
    </location>
</feature>
<evidence type="ECO:0000256" key="1">
    <source>
        <dbReference type="SAM" id="MobiDB-lite"/>
    </source>
</evidence>
<feature type="region of interest" description="Disordered" evidence="1">
    <location>
        <begin position="330"/>
        <end position="354"/>
    </location>
</feature>